<dbReference type="EMBL" id="CM001221">
    <property type="protein sequence ID" value="AES94972.1"/>
    <property type="molecule type" value="Genomic_DNA"/>
</dbReference>
<feature type="domain" description="DNA helicase Pif1-like 2B" evidence="1">
    <location>
        <begin position="260"/>
        <end position="305"/>
    </location>
</feature>
<evidence type="ECO:0000313" key="4">
    <source>
        <dbReference type="Proteomes" id="UP000002051"/>
    </source>
</evidence>
<dbReference type="PANTHER" id="PTHR23274">
    <property type="entry name" value="DNA HELICASE-RELATED"/>
    <property type="match status" value="1"/>
</dbReference>
<evidence type="ECO:0000313" key="3">
    <source>
        <dbReference type="EnsemblPlants" id="AES94972"/>
    </source>
</evidence>
<protein>
    <submittedName>
        <fullName evidence="2">PIF1-like helicase</fullName>
    </submittedName>
</protein>
<dbReference type="Pfam" id="PF21530">
    <property type="entry name" value="Pif1_2B_dom"/>
    <property type="match status" value="1"/>
</dbReference>
<reference evidence="3" key="3">
    <citation type="submission" date="2015-04" db="UniProtKB">
        <authorList>
            <consortium name="EnsemblPlants"/>
        </authorList>
    </citation>
    <scope>IDENTIFICATION</scope>
    <source>
        <strain evidence="3">cv. Jemalong A17</strain>
    </source>
</reference>
<dbReference type="HOGENOM" id="CLU_763709_0_0_1"/>
<gene>
    <name evidence="2" type="ordered locus">MTR_5g020340</name>
</gene>
<name>G7KDM1_MEDTR</name>
<accession>G7KDM1</accession>
<proteinExistence type="predicted"/>
<dbReference type="InterPro" id="IPR049163">
    <property type="entry name" value="Pif1-like_2B_dom"/>
</dbReference>
<dbReference type="AlphaFoldDB" id="G7KDM1"/>
<keyword evidence="2" id="KW-0067">ATP-binding</keyword>
<organism evidence="2 4">
    <name type="scientific">Medicago truncatula</name>
    <name type="common">Barrel medic</name>
    <name type="synonym">Medicago tribuloides</name>
    <dbReference type="NCBI Taxonomy" id="3880"/>
    <lineage>
        <taxon>Eukaryota</taxon>
        <taxon>Viridiplantae</taxon>
        <taxon>Streptophyta</taxon>
        <taxon>Embryophyta</taxon>
        <taxon>Tracheophyta</taxon>
        <taxon>Spermatophyta</taxon>
        <taxon>Magnoliopsida</taxon>
        <taxon>eudicotyledons</taxon>
        <taxon>Gunneridae</taxon>
        <taxon>Pentapetalae</taxon>
        <taxon>rosids</taxon>
        <taxon>fabids</taxon>
        <taxon>Fabales</taxon>
        <taxon>Fabaceae</taxon>
        <taxon>Papilionoideae</taxon>
        <taxon>50 kb inversion clade</taxon>
        <taxon>NPAAA clade</taxon>
        <taxon>Hologalegina</taxon>
        <taxon>IRL clade</taxon>
        <taxon>Trifolieae</taxon>
        <taxon>Medicago</taxon>
    </lineage>
</organism>
<reference evidence="2 4" key="1">
    <citation type="journal article" date="2011" name="Nature">
        <title>The Medicago genome provides insight into the evolution of rhizobial symbioses.</title>
        <authorList>
            <person name="Young N.D."/>
            <person name="Debelle F."/>
            <person name="Oldroyd G.E."/>
            <person name="Geurts R."/>
            <person name="Cannon S.B."/>
            <person name="Udvardi M.K."/>
            <person name="Benedito V.A."/>
            <person name="Mayer K.F."/>
            <person name="Gouzy J."/>
            <person name="Schoof H."/>
            <person name="Van de Peer Y."/>
            <person name="Proost S."/>
            <person name="Cook D.R."/>
            <person name="Meyers B.C."/>
            <person name="Spannagl M."/>
            <person name="Cheung F."/>
            <person name="De Mita S."/>
            <person name="Krishnakumar V."/>
            <person name="Gundlach H."/>
            <person name="Zhou S."/>
            <person name="Mudge J."/>
            <person name="Bharti A.K."/>
            <person name="Murray J.D."/>
            <person name="Naoumkina M.A."/>
            <person name="Rosen B."/>
            <person name="Silverstein K.A."/>
            <person name="Tang H."/>
            <person name="Rombauts S."/>
            <person name="Zhao P.X."/>
            <person name="Zhou P."/>
            <person name="Barbe V."/>
            <person name="Bardou P."/>
            <person name="Bechner M."/>
            <person name="Bellec A."/>
            <person name="Berger A."/>
            <person name="Berges H."/>
            <person name="Bidwell S."/>
            <person name="Bisseling T."/>
            <person name="Choisne N."/>
            <person name="Couloux A."/>
            <person name="Denny R."/>
            <person name="Deshpande S."/>
            <person name="Dai X."/>
            <person name="Doyle J.J."/>
            <person name="Dudez A.M."/>
            <person name="Farmer A.D."/>
            <person name="Fouteau S."/>
            <person name="Franken C."/>
            <person name="Gibelin C."/>
            <person name="Gish J."/>
            <person name="Goldstein S."/>
            <person name="Gonzalez A.J."/>
            <person name="Green P.J."/>
            <person name="Hallab A."/>
            <person name="Hartog M."/>
            <person name="Hua A."/>
            <person name="Humphray S.J."/>
            <person name="Jeong D.H."/>
            <person name="Jing Y."/>
            <person name="Jocker A."/>
            <person name="Kenton S.M."/>
            <person name="Kim D.J."/>
            <person name="Klee K."/>
            <person name="Lai H."/>
            <person name="Lang C."/>
            <person name="Lin S."/>
            <person name="Macmil S.L."/>
            <person name="Magdelenat G."/>
            <person name="Matthews L."/>
            <person name="McCorrison J."/>
            <person name="Monaghan E.L."/>
            <person name="Mun J.H."/>
            <person name="Najar F.Z."/>
            <person name="Nicholson C."/>
            <person name="Noirot C."/>
            <person name="O'Bleness M."/>
            <person name="Paule C.R."/>
            <person name="Poulain J."/>
            <person name="Prion F."/>
            <person name="Qin B."/>
            <person name="Qu C."/>
            <person name="Retzel E.F."/>
            <person name="Riddle C."/>
            <person name="Sallet E."/>
            <person name="Samain S."/>
            <person name="Samson N."/>
            <person name="Sanders I."/>
            <person name="Saurat O."/>
            <person name="Scarpelli C."/>
            <person name="Schiex T."/>
            <person name="Segurens B."/>
            <person name="Severin A.J."/>
            <person name="Sherrier D.J."/>
            <person name="Shi R."/>
            <person name="Sims S."/>
            <person name="Singer S.R."/>
            <person name="Sinharoy S."/>
            <person name="Sterck L."/>
            <person name="Viollet A."/>
            <person name="Wang B.B."/>
            <person name="Wang K."/>
            <person name="Wang M."/>
            <person name="Wang X."/>
            <person name="Warfsmann J."/>
            <person name="Weissenbach J."/>
            <person name="White D.D."/>
            <person name="White J.D."/>
            <person name="Wiley G.B."/>
            <person name="Wincker P."/>
            <person name="Xing Y."/>
            <person name="Yang L."/>
            <person name="Yao Z."/>
            <person name="Ying F."/>
            <person name="Zhai J."/>
            <person name="Zhou L."/>
            <person name="Zuber A."/>
            <person name="Denarie J."/>
            <person name="Dixon R.A."/>
            <person name="May G.D."/>
            <person name="Schwartz D.C."/>
            <person name="Rogers J."/>
            <person name="Quetier F."/>
            <person name="Town C.D."/>
            <person name="Roe B.A."/>
        </authorList>
    </citation>
    <scope>NUCLEOTIDE SEQUENCE [LARGE SCALE GENOMIC DNA]</scope>
    <source>
        <strain evidence="2">A17</strain>
        <strain evidence="3 4">cv. Jemalong A17</strain>
    </source>
</reference>
<dbReference type="InterPro" id="IPR027417">
    <property type="entry name" value="P-loop_NTPase"/>
</dbReference>
<dbReference type="EnsemblPlants" id="AES94972">
    <property type="protein sequence ID" value="AES94972"/>
    <property type="gene ID" value="MTR_5g020340"/>
</dbReference>
<keyword evidence="2" id="KW-0378">Hydrolase</keyword>
<sequence>MSKLPRAPTFHSPRVRLELAVASNLFCELAIASRCARELYVEIHEWVHFICINSGEDSCPGALVVHSGEGFGPDECFNHSKAVRASVLLVPHVLHLTPPLSPNHSFIRNILPITRTETLATITLCDHKPFKFLGFAIDGGTCCIPFILWLNHMTSPQLARWRSPQDLCLLVDAAARLAEVVKGVQITITNVVGERDLNVEVLHLVECVNLARNCYNLLNVSSSGKLATHIEDEAACKKGSMEIIDSDYNCLCFVLHLCVFWNNIKCFGIPNHCLTLKVGVPIMLLRNIDQAKGLCNDTRLQVNQFENNYTIIATAITGKSIGERLLIPRIDLVPSNSSYPFRFSRRQFPISLCFGMTINKCQG</sequence>
<dbReference type="GO" id="GO:0004386">
    <property type="term" value="F:helicase activity"/>
    <property type="evidence" value="ECO:0007669"/>
    <property type="project" value="UniProtKB-KW"/>
</dbReference>
<keyword evidence="2" id="KW-0347">Helicase</keyword>
<keyword evidence="2" id="KW-0547">Nucleotide-binding</keyword>
<dbReference type="Gene3D" id="2.40.50.140">
    <property type="entry name" value="Nucleic acid-binding proteins"/>
    <property type="match status" value="1"/>
</dbReference>
<dbReference type="PaxDb" id="3880-AES94972"/>
<keyword evidence="4" id="KW-1185">Reference proteome</keyword>
<dbReference type="STRING" id="3880.G7KDM1"/>
<evidence type="ECO:0000313" key="2">
    <source>
        <dbReference type="EMBL" id="AES94972.1"/>
    </source>
</evidence>
<dbReference type="InterPro" id="IPR012340">
    <property type="entry name" value="NA-bd_OB-fold"/>
</dbReference>
<reference evidence="2 4" key="2">
    <citation type="journal article" date="2014" name="BMC Genomics">
        <title>An improved genome release (version Mt4.0) for the model legume Medicago truncatula.</title>
        <authorList>
            <person name="Tang H."/>
            <person name="Krishnakumar V."/>
            <person name="Bidwell S."/>
            <person name="Rosen B."/>
            <person name="Chan A."/>
            <person name="Zhou S."/>
            <person name="Gentzbittel L."/>
            <person name="Childs K.L."/>
            <person name="Yandell M."/>
            <person name="Gundlach H."/>
            <person name="Mayer K.F."/>
            <person name="Schwartz D.C."/>
            <person name="Town C.D."/>
        </authorList>
    </citation>
    <scope>GENOME REANNOTATION</scope>
    <source>
        <strain evidence="3 4">cv. Jemalong A17</strain>
    </source>
</reference>
<dbReference type="PANTHER" id="PTHR23274:SF33">
    <property type="entry name" value="ANIMAL RPA1 DOMAIN PROTEIN"/>
    <property type="match status" value="1"/>
</dbReference>
<evidence type="ECO:0000259" key="1">
    <source>
        <dbReference type="Pfam" id="PF21530"/>
    </source>
</evidence>
<dbReference type="eggNOG" id="KOG0987">
    <property type="taxonomic scope" value="Eukaryota"/>
</dbReference>
<dbReference type="SUPFAM" id="SSF52540">
    <property type="entry name" value="P-loop containing nucleoside triphosphate hydrolases"/>
    <property type="match status" value="1"/>
</dbReference>
<dbReference type="Proteomes" id="UP000002051">
    <property type="component" value="Chromosome 5"/>
</dbReference>